<comment type="caution">
    <text evidence="3">The sequence shown here is derived from an EMBL/GenBank/DDBJ whole genome shotgun (WGS) entry which is preliminary data.</text>
</comment>
<feature type="region of interest" description="Disordered" evidence="2">
    <location>
        <begin position="726"/>
        <end position="790"/>
    </location>
</feature>
<dbReference type="Proteomes" id="UP000317043">
    <property type="component" value="Unassembled WGS sequence"/>
</dbReference>
<evidence type="ECO:0000313" key="3">
    <source>
        <dbReference type="EMBL" id="TQL74776.1"/>
    </source>
</evidence>
<dbReference type="SFLD" id="SFLDS00005">
    <property type="entry name" value="Isoprenoid_Synthase_Type_I"/>
    <property type="match status" value="2"/>
</dbReference>
<dbReference type="InterPro" id="IPR034686">
    <property type="entry name" value="Terpene_cyclase-like_2"/>
</dbReference>
<accession>A0A543AQG4</accession>
<organism evidence="3 4">
    <name type="scientific">Stackebrandtia endophytica</name>
    <dbReference type="NCBI Taxonomy" id="1496996"/>
    <lineage>
        <taxon>Bacteria</taxon>
        <taxon>Bacillati</taxon>
        <taxon>Actinomycetota</taxon>
        <taxon>Actinomycetes</taxon>
        <taxon>Glycomycetales</taxon>
        <taxon>Glycomycetaceae</taxon>
        <taxon>Stackebrandtia</taxon>
    </lineage>
</organism>
<dbReference type="RefSeq" id="WP_211347477.1">
    <property type="nucleotide sequence ID" value="NZ_JBHTGS010000002.1"/>
</dbReference>
<dbReference type="Pfam" id="PF19086">
    <property type="entry name" value="Terpene_syn_C_2"/>
    <property type="match status" value="2"/>
</dbReference>
<dbReference type="PANTHER" id="PTHR35201:SF4">
    <property type="entry name" value="BETA-PINACENE SYNTHASE-RELATED"/>
    <property type="match status" value="1"/>
</dbReference>
<dbReference type="EMBL" id="VFOW01000001">
    <property type="protein sequence ID" value="TQL74776.1"/>
    <property type="molecule type" value="Genomic_DNA"/>
</dbReference>
<sequence>MPTKQPFTLPAFYMPYPARLNPHLDGARDHTRRWAKDMGMLDAQRAGGGLIWDESDLEKHDYGLLCAYTHPDCDSDALNLITDWYVWVFFFDDHFLEMYKRTHDTEGAKQYLDRLNQFMPLDGQEMPEITNPAERGLADLWNRTAPSMSPEWRKRFSVSTYNLLMESLWELSNINQGRVANPIEYIEMRRKVGGAPWSANLVEYAVGAEVPDRIAASRPMLVLRDTFSDGVHLRNDLFSYQREVEDEGENANAVLVFERFFGRPTQESAELVNDLLTSRLRQFENTAMAEVPLLLADNQVLPHEQLGVAAYVKGLQDWQSGGHEWHMRSSRYMNDSPGSTLGGPSGLGTSAAQLALIGLRSHAFVPYEPVGPTDLPDFYLPYPVNLNPHHKKALEHNVEWTDRMGMLKPVPGVPGSGVWNKEKLRGYDFALCSAGIDPDATAEELDLSADWLAWGTYGDDLYPQIYGRNRDLFGAIAQTKRLSQFMPIDGPPTTEAVNPLEHGLADLWRRTSAPMSESARREFRDAVELMIESWLWELANQAQNRVPDPVDYMEMRRRTFGSNMTMSLARLKHGQRVPSEVYRSRPIQEMENAAADYACLMNDVFSFQKEIEYEGEFHNGVYVTREFLGCNSVEAVRAVNELMTARMQQFEHIIASELPSLYDEFDLSPETRSILDEYVTDLQNWMSAILKWHQDTRRYGEADLERSSLIPGAPGGLGTSAARLPRQAAGAPTAHPGPRAVRPGSPAVGTSTTPTALVKDTPRPGNRGEATVAASEAPVTQPTQAQGYQPTVPVPGFHVPSVAGADKPVMAELVGLG</sequence>
<dbReference type="AlphaFoldDB" id="A0A543AQG4"/>
<dbReference type="InterPro" id="IPR008949">
    <property type="entry name" value="Isoprenoid_synthase_dom_sf"/>
</dbReference>
<reference evidence="3 4" key="1">
    <citation type="submission" date="2019-06" db="EMBL/GenBank/DDBJ databases">
        <title>Sequencing the genomes of 1000 actinobacteria strains.</title>
        <authorList>
            <person name="Klenk H.-P."/>
        </authorList>
    </citation>
    <scope>NUCLEOTIDE SEQUENCE [LARGE SCALE GENOMIC DNA]</scope>
    <source>
        <strain evidence="3 4">DSM 45928</strain>
    </source>
</reference>
<dbReference type="SUPFAM" id="SSF48576">
    <property type="entry name" value="Terpenoid synthases"/>
    <property type="match status" value="2"/>
</dbReference>
<evidence type="ECO:0000256" key="1">
    <source>
        <dbReference type="ARBA" id="ARBA00023239"/>
    </source>
</evidence>
<feature type="compositionally biased region" description="Polar residues" evidence="2">
    <location>
        <begin position="778"/>
        <end position="789"/>
    </location>
</feature>
<keyword evidence="4" id="KW-1185">Reference proteome</keyword>
<dbReference type="Gene3D" id="1.10.600.10">
    <property type="entry name" value="Farnesyl Diphosphate Synthase"/>
    <property type="match status" value="2"/>
</dbReference>
<dbReference type="SFLD" id="SFLDG01020">
    <property type="entry name" value="Terpene_Cyclase_Like_2"/>
    <property type="match status" value="2"/>
</dbReference>
<protein>
    <submittedName>
        <fullName evidence="3">Germacradienol/geosmin synthase</fullName>
    </submittedName>
</protein>
<dbReference type="GO" id="GO:0010333">
    <property type="term" value="F:terpene synthase activity"/>
    <property type="evidence" value="ECO:0007669"/>
    <property type="project" value="InterPro"/>
</dbReference>
<keyword evidence="1" id="KW-0456">Lyase</keyword>
<name>A0A543AQG4_9ACTN</name>
<evidence type="ECO:0000256" key="2">
    <source>
        <dbReference type="SAM" id="MobiDB-lite"/>
    </source>
</evidence>
<dbReference type="InParanoid" id="A0A543AQG4"/>
<evidence type="ECO:0000313" key="4">
    <source>
        <dbReference type="Proteomes" id="UP000317043"/>
    </source>
</evidence>
<gene>
    <name evidence="3" type="ORF">FB566_0264</name>
</gene>
<dbReference type="PANTHER" id="PTHR35201">
    <property type="entry name" value="TERPENE SYNTHASE"/>
    <property type="match status" value="1"/>
</dbReference>
<proteinExistence type="predicted"/>